<reference evidence="2 3" key="1">
    <citation type="submission" date="2020-02" db="EMBL/GenBank/DDBJ databases">
        <title>Draft genome sequence of Haematococcus lacustris strain NIES-144.</title>
        <authorList>
            <person name="Morimoto D."/>
            <person name="Nakagawa S."/>
            <person name="Yoshida T."/>
            <person name="Sawayama S."/>
        </authorList>
    </citation>
    <scope>NUCLEOTIDE SEQUENCE [LARGE SCALE GENOMIC DNA]</scope>
    <source>
        <strain evidence="2 3">NIES-144</strain>
    </source>
</reference>
<feature type="non-terminal residue" evidence="2">
    <location>
        <position position="1"/>
    </location>
</feature>
<accession>A0A699YTT8</accession>
<feature type="compositionally biased region" description="Low complexity" evidence="1">
    <location>
        <begin position="74"/>
        <end position="92"/>
    </location>
</feature>
<organism evidence="2 3">
    <name type="scientific">Haematococcus lacustris</name>
    <name type="common">Green alga</name>
    <name type="synonym">Haematococcus pluvialis</name>
    <dbReference type="NCBI Taxonomy" id="44745"/>
    <lineage>
        <taxon>Eukaryota</taxon>
        <taxon>Viridiplantae</taxon>
        <taxon>Chlorophyta</taxon>
        <taxon>core chlorophytes</taxon>
        <taxon>Chlorophyceae</taxon>
        <taxon>CS clade</taxon>
        <taxon>Chlamydomonadales</taxon>
        <taxon>Haematococcaceae</taxon>
        <taxon>Haematococcus</taxon>
    </lineage>
</organism>
<comment type="caution">
    <text evidence="2">The sequence shown here is derived from an EMBL/GenBank/DDBJ whole genome shotgun (WGS) entry which is preliminary data.</text>
</comment>
<sequence>CWEQAQNLLSLKPTFDKAGYKLVVVSIGLAIQGPRSLPGRAEAVQVHIPSLPGCHHPAGTLLSVPTLPTLKCSRPAALPSRPASPAASEPASTGLPGWPGQCRTKSASSSGVRARLYV</sequence>
<protein>
    <submittedName>
        <fullName evidence="2">Uncharacterized protein</fullName>
    </submittedName>
</protein>
<dbReference type="EMBL" id="BLLF01000635">
    <property type="protein sequence ID" value="GFH13637.1"/>
    <property type="molecule type" value="Genomic_DNA"/>
</dbReference>
<dbReference type="Proteomes" id="UP000485058">
    <property type="component" value="Unassembled WGS sequence"/>
</dbReference>
<proteinExistence type="predicted"/>
<keyword evidence="3" id="KW-1185">Reference proteome</keyword>
<name>A0A699YTT8_HAELA</name>
<gene>
    <name evidence="2" type="ORF">HaLaN_09565</name>
</gene>
<evidence type="ECO:0000313" key="2">
    <source>
        <dbReference type="EMBL" id="GFH13637.1"/>
    </source>
</evidence>
<evidence type="ECO:0000313" key="3">
    <source>
        <dbReference type="Proteomes" id="UP000485058"/>
    </source>
</evidence>
<evidence type="ECO:0000256" key="1">
    <source>
        <dbReference type="SAM" id="MobiDB-lite"/>
    </source>
</evidence>
<feature type="region of interest" description="Disordered" evidence="1">
    <location>
        <begin position="74"/>
        <end position="111"/>
    </location>
</feature>
<dbReference type="AlphaFoldDB" id="A0A699YTT8"/>